<evidence type="ECO:0000313" key="2">
    <source>
        <dbReference type="EMBL" id="QYZ71811.1"/>
    </source>
</evidence>
<accession>A0A8G0ZZ87</accession>
<protein>
    <submittedName>
        <fullName evidence="2">Cupin domain-containing protein</fullName>
    </submittedName>
</protein>
<dbReference type="EMBL" id="CP069370">
    <property type="protein sequence ID" value="QYZ71811.1"/>
    <property type="molecule type" value="Genomic_DNA"/>
</dbReference>
<keyword evidence="3" id="KW-1185">Reference proteome</keyword>
<evidence type="ECO:0000259" key="1">
    <source>
        <dbReference type="Pfam" id="PF12973"/>
    </source>
</evidence>
<evidence type="ECO:0000313" key="3">
    <source>
        <dbReference type="Proteomes" id="UP000826300"/>
    </source>
</evidence>
<dbReference type="KEGG" id="nsm:JO391_02045"/>
<dbReference type="Pfam" id="PF12973">
    <property type="entry name" value="Cupin_7"/>
    <property type="match status" value="1"/>
</dbReference>
<dbReference type="Gene3D" id="2.60.120.10">
    <property type="entry name" value="Jelly Rolls"/>
    <property type="match status" value="1"/>
</dbReference>
<name>A0A8G0ZZ87_9RHOB</name>
<organism evidence="2 3">
    <name type="scientific">Neotabrizicola shimadae</name>
    <dbReference type="NCBI Taxonomy" id="2807096"/>
    <lineage>
        <taxon>Bacteria</taxon>
        <taxon>Pseudomonadati</taxon>
        <taxon>Pseudomonadota</taxon>
        <taxon>Alphaproteobacteria</taxon>
        <taxon>Rhodobacterales</taxon>
        <taxon>Paracoccaceae</taxon>
        <taxon>Neotabrizicola</taxon>
    </lineage>
</organism>
<dbReference type="Proteomes" id="UP000826300">
    <property type="component" value="Chromosome"/>
</dbReference>
<dbReference type="AlphaFoldDB" id="A0A8G0ZZ87"/>
<dbReference type="SUPFAM" id="SSF51182">
    <property type="entry name" value="RmlC-like cupins"/>
    <property type="match status" value="1"/>
</dbReference>
<dbReference type="InterPro" id="IPR011051">
    <property type="entry name" value="RmlC_Cupin_sf"/>
</dbReference>
<feature type="domain" description="ChrR-like cupin" evidence="1">
    <location>
        <begin position="11"/>
        <end position="95"/>
    </location>
</feature>
<reference evidence="2" key="1">
    <citation type="submission" date="2021-02" db="EMBL/GenBank/DDBJ databases">
        <title>Rhodobacter shimadae sp. nov., an aerobic anoxygenic phototrophic bacterium isolated from a hot spring.</title>
        <authorList>
            <person name="Muramatsu S."/>
            <person name="Haruta S."/>
            <person name="Hirose S."/>
            <person name="Hanada S."/>
        </authorList>
    </citation>
    <scope>NUCLEOTIDE SEQUENCE</scope>
    <source>
        <strain evidence="2">N10</strain>
    </source>
</reference>
<dbReference type="InterPro" id="IPR014710">
    <property type="entry name" value="RmlC-like_jellyroll"/>
</dbReference>
<dbReference type="InterPro" id="IPR025979">
    <property type="entry name" value="ChrR-like_cupin_dom"/>
</dbReference>
<sequence>MCGFLAGGWRDCTFEPFREGVEISHLFRGEASAALLRYAPGAGVPAHRHAGLETILVLEGSQSDERGTYAAGTLVFNPAGSVHRVWSDKGCVVLIQWAKPVEFV</sequence>
<proteinExistence type="predicted"/>
<gene>
    <name evidence="2" type="ORF">JO391_02045</name>
</gene>